<proteinExistence type="inferred from homology"/>
<feature type="domain" description="Peptidase C1A papain C-terminal" evidence="3">
    <location>
        <begin position="144"/>
        <end position="365"/>
    </location>
</feature>
<evidence type="ECO:0000256" key="2">
    <source>
        <dbReference type="ARBA" id="ARBA00023157"/>
    </source>
</evidence>
<dbReference type="EMBL" id="CAMAPF010000123">
    <property type="protein sequence ID" value="CAH9103883.1"/>
    <property type="molecule type" value="Genomic_DNA"/>
</dbReference>
<dbReference type="InterPro" id="IPR038765">
    <property type="entry name" value="Papain-like_cys_pep_sf"/>
</dbReference>
<name>A0AAV0FYI4_9ASTE</name>
<gene>
    <name evidence="5" type="ORF">CEPIT_LOCUS16587</name>
    <name evidence="6" type="ORF">CEPIT_LOCUS38607</name>
</gene>
<dbReference type="AlphaFoldDB" id="A0AAV0FYI4"/>
<dbReference type="Proteomes" id="UP001152523">
    <property type="component" value="Unassembled WGS sequence"/>
</dbReference>
<comment type="caution">
    <text evidence="6">The sequence shown here is derived from an EMBL/GenBank/DDBJ whole genome shotgun (WGS) entry which is preliminary data.</text>
</comment>
<dbReference type="PRINTS" id="PR00705">
    <property type="entry name" value="PAPAIN"/>
</dbReference>
<dbReference type="Pfam" id="PF08246">
    <property type="entry name" value="Inhibitor_I29"/>
    <property type="match status" value="1"/>
</dbReference>
<dbReference type="SMART" id="SM00645">
    <property type="entry name" value="Pept_C1"/>
    <property type="match status" value="1"/>
</dbReference>
<comment type="similarity">
    <text evidence="1">Belongs to the peptidase C1 family.</text>
</comment>
<dbReference type="Pfam" id="PF00112">
    <property type="entry name" value="Peptidase_C1"/>
    <property type="match status" value="1"/>
</dbReference>
<evidence type="ECO:0000313" key="6">
    <source>
        <dbReference type="EMBL" id="CAH9140760.1"/>
    </source>
</evidence>
<dbReference type="GO" id="GO:0006508">
    <property type="term" value="P:proteolysis"/>
    <property type="evidence" value="ECO:0007669"/>
    <property type="project" value="InterPro"/>
</dbReference>
<sequence>MQIMALSLSFNKFIFAYNFLLLVVWAICQTTTGRHIAADQETSSVAEHFEQWMARYGRSYVDDESEKLKRFNIFKENMDYIESFNRPENNQTYQLGINEFSDLTDEEFVENYMDTLKAAPPIPRRPNNTLPMPDSLWNESLVRIPESIDWRDSGAITPVRTQGPKCDCCWAFSTVAAMEALNQMVTETLTPLSEQHLIDCDVVSKGCGGGSLSYAYLFIYSNDGIAKASDYPYMGSQGKCREDVVKIANISGYRSVEQSDRALLMAVSRQPVSVGIRLGGKFLRQLRHYTAGIFSGDVNGDCGPPDFSHAMTIVGYETFTIGHDYPISYAYWIVKNSWGTSWGDGANTPNGKGICGINQSAYIPINRKYG</sequence>
<dbReference type="InterPro" id="IPR039417">
    <property type="entry name" value="Peptidase_C1A_papain-like"/>
</dbReference>
<dbReference type="CDD" id="cd02248">
    <property type="entry name" value="Peptidase_C1A"/>
    <property type="match status" value="1"/>
</dbReference>
<dbReference type="InterPro" id="IPR000668">
    <property type="entry name" value="Peptidase_C1A_C"/>
</dbReference>
<dbReference type="SMART" id="SM00848">
    <property type="entry name" value="Inhibitor_I29"/>
    <property type="match status" value="1"/>
</dbReference>
<dbReference type="Gene3D" id="3.90.70.10">
    <property type="entry name" value="Cysteine proteinases"/>
    <property type="match status" value="1"/>
</dbReference>
<evidence type="ECO:0000259" key="3">
    <source>
        <dbReference type="SMART" id="SM00645"/>
    </source>
</evidence>
<dbReference type="InterPro" id="IPR013128">
    <property type="entry name" value="Peptidase_C1A"/>
</dbReference>
<keyword evidence="7" id="KW-1185">Reference proteome</keyword>
<dbReference type="GO" id="GO:0008234">
    <property type="term" value="F:cysteine-type peptidase activity"/>
    <property type="evidence" value="ECO:0007669"/>
    <property type="project" value="InterPro"/>
</dbReference>
<organism evidence="6 7">
    <name type="scientific">Cuscuta epithymum</name>
    <dbReference type="NCBI Taxonomy" id="186058"/>
    <lineage>
        <taxon>Eukaryota</taxon>
        <taxon>Viridiplantae</taxon>
        <taxon>Streptophyta</taxon>
        <taxon>Embryophyta</taxon>
        <taxon>Tracheophyta</taxon>
        <taxon>Spermatophyta</taxon>
        <taxon>Magnoliopsida</taxon>
        <taxon>eudicotyledons</taxon>
        <taxon>Gunneridae</taxon>
        <taxon>Pentapetalae</taxon>
        <taxon>asterids</taxon>
        <taxon>lamiids</taxon>
        <taxon>Solanales</taxon>
        <taxon>Convolvulaceae</taxon>
        <taxon>Cuscuteae</taxon>
        <taxon>Cuscuta</taxon>
        <taxon>Cuscuta subgen. Cuscuta</taxon>
    </lineage>
</organism>
<dbReference type="PANTHER" id="PTHR12411">
    <property type="entry name" value="CYSTEINE PROTEASE FAMILY C1-RELATED"/>
    <property type="match status" value="1"/>
</dbReference>
<accession>A0AAV0FYI4</accession>
<reference evidence="6" key="1">
    <citation type="submission" date="2022-07" db="EMBL/GenBank/DDBJ databases">
        <authorList>
            <person name="Macas J."/>
            <person name="Novak P."/>
            <person name="Neumann P."/>
        </authorList>
    </citation>
    <scope>NUCLEOTIDE SEQUENCE</scope>
</reference>
<feature type="domain" description="Cathepsin propeptide inhibitor" evidence="4">
    <location>
        <begin position="49"/>
        <end position="108"/>
    </location>
</feature>
<evidence type="ECO:0000256" key="1">
    <source>
        <dbReference type="ARBA" id="ARBA00008455"/>
    </source>
</evidence>
<keyword evidence="2" id="KW-1015">Disulfide bond</keyword>
<dbReference type="EMBL" id="CAMAPF010001026">
    <property type="protein sequence ID" value="CAH9140760.1"/>
    <property type="molecule type" value="Genomic_DNA"/>
</dbReference>
<evidence type="ECO:0000259" key="4">
    <source>
        <dbReference type="SMART" id="SM00848"/>
    </source>
</evidence>
<protein>
    <submittedName>
        <fullName evidence="6">Uncharacterized protein</fullName>
    </submittedName>
</protein>
<evidence type="ECO:0000313" key="5">
    <source>
        <dbReference type="EMBL" id="CAH9103883.1"/>
    </source>
</evidence>
<dbReference type="InterPro" id="IPR013201">
    <property type="entry name" value="Prot_inhib_I29"/>
</dbReference>
<dbReference type="SUPFAM" id="SSF54001">
    <property type="entry name" value="Cysteine proteinases"/>
    <property type="match status" value="1"/>
</dbReference>
<evidence type="ECO:0000313" key="7">
    <source>
        <dbReference type="Proteomes" id="UP001152523"/>
    </source>
</evidence>